<evidence type="ECO:0000256" key="2">
    <source>
        <dbReference type="SAM" id="SignalP"/>
    </source>
</evidence>
<accession>A0A646QEL4</accession>
<feature type="compositionally biased region" description="Basic and acidic residues" evidence="1">
    <location>
        <begin position="72"/>
        <end position="81"/>
    </location>
</feature>
<reference evidence="3" key="1">
    <citation type="submission" date="2018-11" db="EMBL/GenBank/DDBJ databases">
        <title>Venom-gland transcriptomics and venom proteomics of the Florida green centipede (Hemiscolopendra marginata) reveal sex-based variation in a centipede venom.</title>
        <authorList>
            <person name="Nystrom G.S."/>
            <person name="Ward M.J."/>
            <person name="Ellsworth S.A."/>
            <person name="Rokyta D.R."/>
        </authorList>
    </citation>
    <scope>NUCLEOTIDE SEQUENCE</scope>
    <source>
        <tissue evidence="3">Venom gland</tissue>
    </source>
</reference>
<proteinExistence type="predicted"/>
<feature type="region of interest" description="Disordered" evidence="1">
    <location>
        <begin position="45"/>
        <end position="81"/>
    </location>
</feature>
<evidence type="ECO:0000313" key="3">
    <source>
        <dbReference type="EMBL" id="MUP40409.1"/>
    </source>
</evidence>
<name>A0A646QEL4_9MYRI</name>
<dbReference type="EMBL" id="GHBY01000232">
    <property type="protein sequence ID" value="MUP40409.1"/>
    <property type="molecule type" value="Transcribed_RNA"/>
</dbReference>
<protein>
    <submittedName>
        <fullName evidence="3">Venom protein</fullName>
    </submittedName>
</protein>
<feature type="compositionally biased region" description="Basic and acidic residues" evidence="1">
    <location>
        <begin position="46"/>
        <end position="60"/>
    </location>
</feature>
<feature type="signal peptide" evidence="2">
    <location>
        <begin position="1"/>
        <end position="24"/>
    </location>
</feature>
<evidence type="ECO:0000256" key="1">
    <source>
        <dbReference type="SAM" id="MobiDB-lite"/>
    </source>
</evidence>
<keyword evidence="2" id="KW-0732">Signal</keyword>
<feature type="chain" id="PRO_5025050003" evidence="2">
    <location>
        <begin position="25"/>
        <end position="81"/>
    </location>
</feature>
<sequence length="81" mass="9643">MNCFCLKAVLTLCLILAIFEITNASEELQRNLHLAKRLWRNSPQNLERRESKYSEKRNENEPLSIKPANKNGTKELWRNWE</sequence>
<organism evidence="3">
    <name type="scientific">Hemiscolopendra marginata</name>
    <dbReference type="NCBI Taxonomy" id="943146"/>
    <lineage>
        <taxon>Eukaryota</taxon>
        <taxon>Metazoa</taxon>
        <taxon>Ecdysozoa</taxon>
        <taxon>Arthropoda</taxon>
        <taxon>Myriapoda</taxon>
        <taxon>Chilopoda</taxon>
        <taxon>Pleurostigmophora</taxon>
        <taxon>Scolopendromorpha</taxon>
        <taxon>Scolopendridae</taxon>
        <taxon>Hemiscolopendra</taxon>
    </lineage>
</organism>
<dbReference type="AlphaFoldDB" id="A0A646QEL4"/>